<gene>
    <name evidence="5" type="ordered locus">Turpa_0593</name>
</gene>
<dbReference type="InterPro" id="IPR037291">
    <property type="entry name" value="DUF4139"/>
</dbReference>
<evidence type="ECO:0000259" key="4">
    <source>
        <dbReference type="Pfam" id="PF13600"/>
    </source>
</evidence>
<dbReference type="KEGG" id="tpx:Turpa_0593"/>
<dbReference type="OrthoDB" id="9777444at2"/>
<proteinExistence type="predicted"/>
<dbReference type="RefSeq" id="WP_014801763.1">
    <property type="nucleotide sequence ID" value="NC_018020.1"/>
</dbReference>
<evidence type="ECO:0000256" key="1">
    <source>
        <dbReference type="SAM" id="Coils"/>
    </source>
</evidence>
<sequence length="571" mass="63054">MKKIIVSILLLSAVLPLFALTKVTGKVDSVTVFTDRAVVRRVQAVESAEPTGTLRFMALPQSLLPDTVRASGTGLTVTGVALRHVEKVYGDEWAEHPLKKKIVKLEAQIREEGDQLANAKDQLRVLDSMMKLTTSQSDREARANALNVESWEKALRFLEEKRSTYQGKIRTSDERLEKLRKDLNRVTLEFNAEIQSAKTSGTEVEVSYVRSGQEGGKVELEYMVTNVSWISVYDLRGSAEGSEFQLVSHAIIRQNSGENWKNTKVTLSTARPSTALTPGILQPWRVAADSLFGSRPTKSAMGKLSAGSAARDEAGEEADAPVEPVDSSETTTVSIALPGRENIQSDNSDHKVTLSASPLKGTLTHVAVPSMSSYVFLKARLKNTSAAPVQGSLNAFLDGSYVGNITLKNAAAVGEEFDVFLGPDQRMQLKRVLKRGDVEKSGLFGGKVEVVNQWEIEVSNFTKKTRQVTVYDQFPVAGDPNISTKYIGASRAETQKDANGILNWKLDIKPGEKIKFDFSYSLTFPKETWEKFTRSYDTGNTLQEQNMYDQMSPAAAPATRQYNLEKMLQKR</sequence>
<organism evidence="5 6">
    <name type="scientific">Turneriella parva (strain ATCC BAA-1111 / DSM 21527 / NCTC 11395 / H)</name>
    <name type="common">Leptospira parva</name>
    <dbReference type="NCBI Taxonomy" id="869212"/>
    <lineage>
        <taxon>Bacteria</taxon>
        <taxon>Pseudomonadati</taxon>
        <taxon>Spirochaetota</taxon>
        <taxon>Spirochaetia</taxon>
        <taxon>Leptospirales</taxon>
        <taxon>Leptospiraceae</taxon>
        <taxon>Turneriella</taxon>
    </lineage>
</organism>
<dbReference type="InterPro" id="IPR011935">
    <property type="entry name" value="CHP02231"/>
</dbReference>
<accession>I4B1T8</accession>
<name>I4B1T8_TURPD</name>
<dbReference type="NCBIfam" id="TIGR02231">
    <property type="entry name" value="mucoidy inhibitor MuiA family protein"/>
    <property type="match status" value="1"/>
</dbReference>
<protein>
    <recommendedName>
        <fullName evidence="7">Mucoidy inhibitor MuiA family protein</fullName>
    </recommendedName>
</protein>
<dbReference type="Pfam" id="PF13598">
    <property type="entry name" value="DUF4139"/>
    <property type="match status" value="1"/>
</dbReference>
<feature type="coiled-coil region" evidence="1">
    <location>
        <begin position="148"/>
        <end position="189"/>
    </location>
</feature>
<evidence type="ECO:0000313" key="5">
    <source>
        <dbReference type="EMBL" id="AFM11245.1"/>
    </source>
</evidence>
<dbReference type="Pfam" id="PF13600">
    <property type="entry name" value="DUF4140"/>
    <property type="match status" value="1"/>
</dbReference>
<feature type="region of interest" description="Disordered" evidence="2">
    <location>
        <begin position="297"/>
        <end position="329"/>
    </location>
</feature>
<evidence type="ECO:0000256" key="2">
    <source>
        <dbReference type="SAM" id="MobiDB-lite"/>
    </source>
</evidence>
<dbReference type="STRING" id="869212.Turpa_0593"/>
<dbReference type="InterPro" id="IPR025554">
    <property type="entry name" value="DUF4140"/>
</dbReference>
<evidence type="ECO:0000259" key="3">
    <source>
        <dbReference type="Pfam" id="PF13598"/>
    </source>
</evidence>
<keyword evidence="1" id="KW-0175">Coiled coil</keyword>
<evidence type="ECO:0008006" key="7">
    <source>
        <dbReference type="Google" id="ProtNLM"/>
    </source>
</evidence>
<dbReference type="HOGENOM" id="CLU_010457_2_0_12"/>
<keyword evidence="6" id="KW-1185">Reference proteome</keyword>
<feature type="domain" description="DUF4139" evidence="3">
    <location>
        <begin position="218"/>
        <end position="526"/>
    </location>
</feature>
<reference evidence="5 6" key="1">
    <citation type="submission" date="2012-06" db="EMBL/GenBank/DDBJ databases">
        <title>The complete chromosome of genome of Turneriella parva DSM 21527.</title>
        <authorList>
            <consortium name="US DOE Joint Genome Institute (JGI-PGF)"/>
            <person name="Lucas S."/>
            <person name="Han J."/>
            <person name="Lapidus A."/>
            <person name="Bruce D."/>
            <person name="Goodwin L."/>
            <person name="Pitluck S."/>
            <person name="Peters L."/>
            <person name="Kyrpides N."/>
            <person name="Mavromatis K."/>
            <person name="Ivanova N."/>
            <person name="Mikhailova N."/>
            <person name="Chertkov O."/>
            <person name="Detter J.C."/>
            <person name="Tapia R."/>
            <person name="Han C."/>
            <person name="Land M."/>
            <person name="Hauser L."/>
            <person name="Markowitz V."/>
            <person name="Cheng J.-F."/>
            <person name="Hugenholtz P."/>
            <person name="Woyke T."/>
            <person name="Wu D."/>
            <person name="Gronow S."/>
            <person name="Wellnitz S."/>
            <person name="Brambilla E."/>
            <person name="Klenk H.-P."/>
            <person name="Eisen J.A."/>
        </authorList>
    </citation>
    <scope>NUCLEOTIDE SEQUENCE [LARGE SCALE GENOMIC DNA]</scope>
    <source>
        <strain evidence="6">ATCC BAA-1111 / DSM 21527 / NCTC 11395 / H</strain>
    </source>
</reference>
<feature type="domain" description="DUF4140" evidence="4">
    <location>
        <begin position="30"/>
        <end position="128"/>
    </location>
</feature>
<dbReference type="AlphaFoldDB" id="I4B1T8"/>
<dbReference type="PANTHER" id="PTHR31005:SF8">
    <property type="entry name" value="DUF4139 DOMAIN-CONTAINING PROTEIN"/>
    <property type="match status" value="1"/>
</dbReference>
<dbReference type="EMBL" id="CP002959">
    <property type="protein sequence ID" value="AFM11245.1"/>
    <property type="molecule type" value="Genomic_DNA"/>
</dbReference>
<dbReference type="PANTHER" id="PTHR31005">
    <property type="entry name" value="DUF4139 DOMAIN-CONTAINING PROTEIN"/>
    <property type="match status" value="1"/>
</dbReference>
<dbReference type="Proteomes" id="UP000006048">
    <property type="component" value="Chromosome"/>
</dbReference>
<evidence type="ECO:0000313" key="6">
    <source>
        <dbReference type="Proteomes" id="UP000006048"/>
    </source>
</evidence>